<evidence type="ECO:0000256" key="1">
    <source>
        <dbReference type="ARBA" id="ARBA00005384"/>
    </source>
</evidence>
<dbReference type="Gene3D" id="3.40.640.10">
    <property type="entry name" value="Type I PLP-dependent aspartate aminotransferase-like (Major domain)"/>
    <property type="match status" value="1"/>
</dbReference>
<dbReference type="InterPro" id="IPR015421">
    <property type="entry name" value="PyrdxlP-dep_Trfase_major"/>
</dbReference>
<sequence>MQTNRPDWSALMPILPEQGPRARAIYAALRQRIEEGALPSGTKLPPTRDLAARLGVARGAVVAAFEMLAAEGFTEAKVGSGTFVAEAVPCLVPAGPAPVPPVFVARDLPGDLGLGFPDPQSLDRLRAILARVLARPPAALFHYGDPQGDATLRAEVAAYLRAARGLRLDPAQVVITTGAQGALDLVARAVLAPGDPVWMEDPGYPSAKAAFAAQRLVPVPVDDEGLDVAAGRVLCAGARAAYVTPSHQFPLGVVLTMRRRLALLDWAAEAGAWVVEDDYDSEFRFAGPPLAAMQGMDGRGRVIYVGTFSKALMPGLRLGYMVLPEPLLAPVIALRGRADRAPSALTQAAMAEFLAAGHFAQHLKRARRRVRAARDALVSELAAAGHRVRIPEQGLHLVVALSDTADDLRLAGLARAAGLGARSLSAMSMQPGGRKGLVIGFSGHEPETLAAAVRRGLAAAGLT</sequence>
<dbReference type="InterPro" id="IPR036388">
    <property type="entry name" value="WH-like_DNA-bd_sf"/>
</dbReference>
<dbReference type="InterPro" id="IPR004839">
    <property type="entry name" value="Aminotransferase_I/II_large"/>
</dbReference>
<name>A0A2T6B4A9_9RHOB</name>
<dbReference type="InterPro" id="IPR000524">
    <property type="entry name" value="Tscrpt_reg_HTH_GntR"/>
</dbReference>
<dbReference type="CDD" id="cd00609">
    <property type="entry name" value="AAT_like"/>
    <property type="match status" value="1"/>
</dbReference>
<evidence type="ECO:0000256" key="4">
    <source>
        <dbReference type="ARBA" id="ARBA00023125"/>
    </source>
</evidence>
<dbReference type="SMART" id="SM00345">
    <property type="entry name" value="HTH_GNTR"/>
    <property type="match status" value="1"/>
</dbReference>
<accession>A0A2T6B4A9</accession>
<dbReference type="EMBL" id="QBKP01000004">
    <property type="protein sequence ID" value="PTX50909.1"/>
    <property type="molecule type" value="Genomic_DNA"/>
</dbReference>
<keyword evidence="5" id="KW-0804">Transcription</keyword>
<evidence type="ECO:0000256" key="5">
    <source>
        <dbReference type="ARBA" id="ARBA00023163"/>
    </source>
</evidence>
<dbReference type="OrthoDB" id="9808770at2"/>
<dbReference type="PANTHER" id="PTHR46577">
    <property type="entry name" value="HTH-TYPE TRANSCRIPTIONAL REGULATORY PROTEIN GABR"/>
    <property type="match status" value="1"/>
</dbReference>
<comment type="similarity">
    <text evidence="1">In the C-terminal section; belongs to the class-I pyridoxal-phosphate-dependent aminotransferase family.</text>
</comment>
<evidence type="ECO:0000259" key="6">
    <source>
        <dbReference type="PROSITE" id="PS50949"/>
    </source>
</evidence>
<proteinExistence type="inferred from homology"/>
<protein>
    <submittedName>
        <fullName evidence="7">GntR family transcriptional regulator</fullName>
    </submittedName>
</protein>
<dbReference type="GO" id="GO:0003700">
    <property type="term" value="F:DNA-binding transcription factor activity"/>
    <property type="evidence" value="ECO:0007669"/>
    <property type="project" value="InterPro"/>
</dbReference>
<evidence type="ECO:0000256" key="3">
    <source>
        <dbReference type="ARBA" id="ARBA00023015"/>
    </source>
</evidence>
<dbReference type="RefSeq" id="WP_108128384.1">
    <property type="nucleotide sequence ID" value="NZ_QBKP01000004.1"/>
</dbReference>
<reference evidence="7 8" key="1">
    <citation type="submission" date="2018-04" db="EMBL/GenBank/DDBJ databases">
        <title>Genomic Encyclopedia of Archaeal and Bacterial Type Strains, Phase II (KMG-II): from individual species to whole genera.</title>
        <authorList>
            <person name="Goeker M."/>
        </authorList>
    </citation>
    <scope>NUCLEOTIDE SEQUENCE [LARGE SCALE GENOMIC DNA]</scope>
    <source>
        <strain evidence="7 8">DSM 21823</strain>
    </source>
</reference>
<dbReference type="PROSITE" id="PS50949">
    <property type="entry name" value="HTH_GNTR"/>
    <property type="match status" value="1"/>
</dbReference>
<keyword evidence="3" id="KW-0805">Transcription regulation</keyword>
<dbReference type="Gene3D" id="1.10.10.10">
    <property type="entry name" value="Winged helix-like DNA-binding domain superfamily/Winged helix DNA-binding domain"/>
    <property type="match status" value="1"/>
</dbReference>
<keyword evidence="8" id="KW-1185">Reference proteome</keyword>
<dbReference type="SUPFAM" id="SSF46785">
    <property type="entry name" value="Winged helix' DNA-binding domain"/>
    <property type="match status" value="1"/>
</dbReference>
<dbReference type="InterPro" id="IPR051446">
    <property type="entry name" value="HTH_trans_reg/aminotransferase"/>
</dbReference>
<dbReference type="CDD" id="cd07377">
    <property type="entry name" value="WHTH_GntR"/>
    <property type="match status" value="1"/>
</dbReference>
<dbReference type="InterPro" id="IPR036390">
    <property type="entry name" value="WH_DNA-bd_sf"/>
</dbReference>
<dbReference type="AlphaFoldDB" id="A0A2T6B4A9"/>
<evidence type="ECO:0000256" key="2">
    <source>
        <dbReference type="ARBA" id="ARBA00022898"/>
    </source>
</evidence>
<keyword evidence="4" id="KW-0238">DNA-binding</keyword>
<dbReference type="InterPro" id="IPR015424">
    <property type="entry name" value="PyrdxlP-dep_Trfase"/>
</dbReference>
<dbReference type="Proteomes" id="UP000244224">
    <property type="component" value="Unassembled WGS sequence"/>
</dbReference>
<dbReference type="GO" id="GO:0030170">
    <property type="term" value="F:pyridoxal phosphate binding"/>
    <property type="evidence" value="ECO:0007669"/>
    <property type="project" value="InterPro"/>
</dbReference>
<dbReference type="GO" id="GO:0003677">
    <property type="term" value="F:DNA binding"/>
    <property type="evidence" value="ECO:0007669"/>
    <property type="project" value="UniProtKB-KW"/>
</dbReference>
<dbReference type="Pfam" id="PF00392">
    <property type="entry name" value="GntR"/>
    <property type="match status" value="1"/>
</dbReference>
<comment type="caution">
    <text evidence="7">The sequence shown here is derived from an EMBL/GenBank/DDBJ whole genome shotgun (WGS) entry which is preliminary data.</text>
</comment>
<dbReference type="PANTHER" id="PTHR46577:SF1">
    <property type="entry name" value="HTH-TYPE TRANSCRIPTIONAL REGULATORY PROTEIN GABR"/>
    <property type="match status" value="1"/>
</dbReference>
<dbReference type="Pfam" id="PF00155">
    <property type="entry name" value="Aminotran_1_2"/>
    <property type="match status" value="1"/>
</dbReference>
<evidence type="ECO:0000313" key="7">
    <source>
        <dbReference type="EMBL" id="PTX50909.1"/>
    </source>
</evidence>
<dbReference type="SUPFAM" id="SSF53383">
    <property type="entry name" value="PLP-dependent transferases"/>
    <property type="match status" value="1"/>
</dbReference>
<gene>
    <name evidence="7" type="ORF">C8N34_10425</name>
</gene>
<organism evidence="7 8">
    <name type="scientific">Gemmobacter caeni</name>
    <dbReference type="NCBI Taxonomy" id="589035"/>
    <lineage>
        <taxon>Bacteria</taxon>
        <taxon>Pseudomonadati</taxon>
        <taxon>Pseudomonadota</taxon>
        <taxon>Alphaproteobacteria</taxon>
        <taxon>Rhodobacterales</taxon>
        <taxon>Paracoccaceae</taxon>
        <taxon>Gemmobacter</taxon>
    </lineage>
</organism>
<keyword evidence="2" id="KW-0663">Pyridoxal phosphate</keyword>
<evidence type="ECO:0000313" key="8">
    <source>
        <dbReference type="Proteomes" id="UP000244224"/>
    </source>
</evidence>
<feature type="domain" description="HTH gntR-type" evidence="6">
    <location>
        <begin position="19"/>
        <end position="87"/>
    </location>
</feature>